<evidence type="ECO:0000256" key="1">
    <source>
        <dbReference type="ARBA" id="ARBA00022801"/>
    </source>
</evidence>
<keyword evidence="5" id="KW-1185">Reference proteome</keyword>
<keyword evidence="2" id="KW-0732">Signal</keyword>
<dbReference type="EMBL" id="SMAD01000011">
    <property type="protein sequence ID" value="TCS85698.1"/>
    <property type="molecule type" value="Genomic_DNA"/>
</dbReference>
<feature type="chain" id="PRO_5021017152" evidence="2">
    <location>
        <begin position="30"/>
        <end position="304"/>
    </location>
</feature>
<dbReference type="InterPro" id="IPR050300">
    <property type="entry name" value="GDXG_lipolytic_enzyme"/>
</dbReference>
<dbReference type="InterPro" id="IPR029058">
    <property type="entry name" value="AB_hydrolase_fold"/>
</dbReference>
<keyword evidence="1" id="KW-0378">Hydrolase</keyword>
<dbReference type="PANTHER" id="PTHR48081">
    <property type="entry name" value="AB HYDROLASE SUPERFAMILY PROTEIN C4A8.06C"/>
    <property type="match status" value="1"/>
</dbReference>
<reference evidence="4 5" key="1">
    <citation type="submission" date="2019-03" db="EMBL/GenBank/DDBJ databases">
        <title>Genomic Encyclopedia of Type Strains, Phase IV (KMG-IV): sequencing the most valuable type-strain genomes for metagenomic binning, comparative biology and taxonomic classification.</title>
        <authorList>
            <person name="Goeker M."/>
        </authorList>
    </citation>
    <scope>NUCLEOTIDE SEQUENCE [LARGE SCALE GENOMIC DNA]</scope>
    <source>
        <strain evidence="4 5">DSM 21100</strain>
    </source>
</reference>
<evidence type="ECO:0000256" key="2">
    <source>
        <dbReference type="SAM" id="SignalP"/>
    </source>
</evidence>
<evidence type="ECO:0000313" key="5">
    <source>
        <dbReference type="Proteomes" id="UP000295807"/>
    </source>
</evidence>
<proteinExistence type="predicted"/>
<dbReference type="InterPro" id="IPR049492">
    <property type="entry name" value="BD-FAE-like_dom"/>
</dbReference>
<name>A0A4R3KMW4_9SPHI</name>
<dbReference type="Gene3D" id="3.40.50.1820">
    <property type="entry name" value="alpha/beta hydrolase"/>
    <property type="match status" value="1"/>
</dbReference>
<organism evidence="4 5">
    <name type="scientific">Anseongella ginsenosidimutans</name>
    <dbReference type="NCBI Taxonomy" id="496056"/>
    <lineage>
        <taxon>Bacteria</taxon>
        <taxon>Pseudomonadati</taxon>
        <taxon>Bacteroidota</taxon>
        <taxon>Sphingobacteriia</taxon>
        <taxon>Sphingobacteriales</taxon>
        <taxon>Sphingobacteriaceae</taxon>
        <taxon>Anseongella</taxon>
    </lineage>
</organism>
<dbReference type="PANTHER" id="PTHR48081:SF6">
    <property type="entry name" value="PEPTIDASE S9 PROLYL OLIGOPEPTIDASE CATALYTIC DOMAIN-CONTAINING PROTEIN"/>
    <property type="match status" value="1"/>
</dbReference>
<feature type="domain" description="BD-FAE-like" evidence="3">
    <location>
        <begin position="53"/>
        <end position="254"/>
    </location>
</feature>
<dbReference type="AlphaFoldDB" id="A0A4R3KMW4"/>
<feature type="signal peptide" evidence="2">
    <location>
        <begin position="1"/>
        <end position="29"/>
    </location>
</feature>
<dbReference type="SUPFAM" id="SSF53474">
    <property type="entry name" value="alpha/beta-Hydrolases"/>
    <property type="match status" value="1"/>
</dbReference>
<dbReference type="Proteomes" id="UP000295807">
    <property type="component" value="Unassembled WGS sequence"/>
</dbReference>
<comment type="caution">
    <text evidence="4">The sequence shown here is derived from an EMBL/GenBank/DDBJ whole genome shotgun (WGS) entry which is preliminary data.</text>
</comment>
<evidence type="ECO:0000313" key="4">
    <source>
        <dbReference type="EMBL" id="TCS85698.1"/>
    </source>
</evidence>
<accession>A0A4R3KMW4</accession>
<evidence type="ECO:0000259" key="3">
    <source>
        <dbReference type="Pfam" id="PF20434"/>
    </source>
</evidence>
<dbReference type="Pfam" id="PF20434">
    <property type="entry name" value="BD-FAE"/>
    <property type="match status" value="1"/>
</dbReference>
<dbReference type="GO" id="GO:0016787">
    <property type="term" value="F:hydrolase activity"/>
    <property type="evidence" value="ECO:0007669"/>
    <property type="project" value="UniProtKB-KW"/>
</dbReference>
<gene>
    <name evidence="4" type="ORF">EDD80_111101</name>
</gene>
<sequence length="304" mass="32900">MGKDFLISWQMRKFTLLLMAIFALCQVSAQPAEESLWPGKSYAPGEFIPTVTFYSPSRQNAADIAVVVCPGGGYSGLAMDHEGKQIAGWLNSLGITAVVLKYHTVSGTGDTTGLHPAPLEDALRAIRLVRDRARKLDLSPDKIGIMGFSAGGHLASTAATHFTGGDPDAADPLEKISSRPDFAILVYPVITFLPPYAHQGSRVNLLGKNASDSLVLEFSNERQVSPRTPPVFLVHTTEDTVVPPENSIMFYQALRKAKVPVELHIFLEGRHGLGLGSEELPFSEWPLLCVKWLDAIGVLAGIPE</sequence>
<protein>
    <submittedName>
        <fullName evidence="4">Acetyl esterase/lipase</fullName>
    </submittedName>
</protein>